<dbReference type="PANTHER" id="PTHR46599">
    <property type="entry name" value="PIGGYBAC TRANSPOSABLE ELEMENT-DERIVED PROTEIN 4"/>
    <property type="match status" value="1"/>
</dbReference>
<gene>
    <name evidence="3" type="ORF">NQ314_009113</name>
</gene>
<evidence type="ECO:0000259" key="2">
    <source>
        <dbReference type="Pfam" id="PF13843"/>
    </source>
</evidence>
<keyword evidence="1" id="KW-0472">Membrane</keyword>
<accession>A0AAV8Y4N2</accession>
<dbReference type="Proteomes" id="UP001162156">
    <property type="component" value="Unassembled WGS sequence"/>
</dbReference>
<keyword evidence="1" id="KW-0812">Transmembrane</keyword>
<dbReference type="InterPro" id="IPR029526">
    <property type="entry name" value="PGBD"/>
</dbReference>
<dbReference type="Pfam" id="PF13843">
    <property type="entry name" value="DDE_Tnp_1_7"/>
    <property type="match status" value="1"/>
</dbReference>
<comment type="caution">
    <text evidence="3">The sequence shown here is derived from an EMBL/GenBank/DDBJ whole genome shotgun (WGS) entry which is preliminary data.</text>
</comment>
<evidence type="ECO:0000256" key="1">
    <source>
        <dbReference type="SAM" id="Phobius"/>
    </source>
</evidence>
<protein>
    <recommendedName>
        <fullName evidence="2">PiggyBac transposable element-derived protein domain-containing protein</fullName>
    </recommendedName>
</protein>
<evidence type="ECO:0000313" key="4">
    <source>
        <dbReference type="Proteomes" id="UP001162156"/>
    </source>
</evidence>
<keyword evidence="4" id="KW-1185">Reference proteome</keyword>
<sequence>MDRKAVMFASNFHKPDLAETVDRKKKDGEKVTIACPLMVKDYNSSMGYVDKADQLKSTYEISRKSKRWWHRIIWHFVDVAVVNSFIIFTERSGVKIMDLKTFRL</sequence>
<dbReference type="EMBL" id="JANEYF010002501">
    <property type="protein sequence ID" value="KAJ8945592.1"/>
    <property type="molecule type" value="Genomic_DNA"/>
</dbReference>
<reference evidence="3" key="1">
    <citation type="journal article" date="2023" name="Insect Mol. Biol.">
        <title>Genome sequencing provides insights into the evolution of gene families encoding plant cell wall-degrading enzymes in longhorned beetles.</title>
        <authorList>
            <person name="Shin N.R."/>
            <person name="Okamura Y."/>
            <person name="Kirsch R."/>
            <person name="Pauchet Y."/>
        </authorList>
    </citation>
    <scope>NUCLEOTIDE SEQUENCE</scope>
    <source>
        <strain evidence="3">RBIC_L_NR</strain>
    </source>
</reference>
<feature type="domain" description="PiggyBac transposable element-derived protein" evidence="2">
    <location>
        <begin position="2"/>
        <end position="85"/>
    </location>
</feature>
<evidence type="ECO:0000313" key="3">
    <source>
        <dbReference type="EMBL" id="KAJ8945592.1"/>
    </source>
</evidence>
<name>A0AAV8Y4N2_9CUCU</name>
<keyword evidence="1" id="KW-1133">Transmembrane helix</keyword>
<organism evidence="3 4">
    <name type="scientific">Rhamnusium bicolor</name>
    <dbReference type="NCBI Taxonomy" id="1586634"/>
    <lineage>
        <taxon>Eukaryota</taxon>
        <taxon>Metazoa</taxon>
        <taxon>Ecdysozoa</taxon>
        <taxon>Arthropoda</taxon>
        <taxon>Hexapoda</taxon>
        <taxon>Insecta</taxon>
        <taxon>Pterygota</taxon>
        <taxon>Neoptera</taxon>
        <taxon>Endopterygota</taxon>
        <taxon>Coleoptera</taxon>
        <taxon>Polyphaga</taxon>
        <taxon>Cucujiformia</taxon>
        <taxon>Chrysomeloidea</taxon>
        <taxon>Cerambycidae</taxon>
        <taxon>Lepturinae</taxon>
        <taxon>Rhagiini</taxon>
        <taxon>Rhamnusium</taxon>
    </lineage>
</organism>
<proteinExistence type="predicted"/>
<feature type="transmembrane region" description="Helical" evidence="1">
    <location>
        <begin position="72"/>
        <end position="89"/>
    </location>
</feature>
<dbReference type="AlphaFoldDB" id="A0AAV8Y4N2"/>
<dbReference type="PANTHER" id="PTHR46599:SF3">
    <property type="entry name" value="PIGGYBAC TRANSPOSABLE ELEMENT-DERIVED PROTEIN 4"/>
    <property type="match status" value="1"/>
</dbReference>